<gene>
    <name evidence="1" type="ORF">EDD18DRAFT_1077886</name>
</gene>
<reference evidence="1" key="1">
    <citation type="submission" date="2023-06" db="EMBL/GenBank/DDBJ databases">
        <authorList>
            <consortium name="Lawrence Berkeley National Laboratory"/>
            <person name="Ahrendt S."/>
            <person name="Sahu N."/>
            <person name="Indic B."/>
            <person name="Wong-Bajracharya J."/>
            <person name="Merenyi Z."/>
            <person name="Ke H.-M."/>
            <person name="Monk M."/>
            <person name="Kocsube S."/>
            <person name="Drula E."/>
            <person name="Lipzen A."/>
            <person name="Balint B."/>
            <person name="Henrissat B."/>
            <person name="Andreopoulos B."/>
            <person name="Martin F.M."/>
            <person name="Harder C.B."/>
            <person name="Rigling D."/>
            <person name="Ford K.L."/>
            <person name="Foster G.D."/>
            <person name="Pangilinan J."/>
            <person name="Papanicolaou A."/>
            <person name="Barry K."/>
            <person name="LaButti K."/>
            <person name="Viragh M."/>
            <person name="Koriabine M."/>
            <person name="Yan M."/>
            <person name="Riley R."/>
            <person name="Champramary S."/>
            <person name="Plett K.L."/>
            <person name="Tsai I.J."/>
            <person name="Slot J."/>
            <person name="Sipos G."/>
            <person name="Plett J."/>
            <person name="Nagy L.G."/>
            <person name="Grigoriev I.V."/>
        </authorList>
    </citation>
    <scope>NUCLEOTIDE SEQUENCE</scope>
    <source>
        <strain evidence="1">HWK02</strain>
    </source>
</reference>
<proteinExistence type="predicted"/>
<comment type="caution">
    <text evidence="1">The sequence shown here is derived from an EMBL/GenBank/DDBJ whole genome shotgun (WGS) entry which is preliminary data.</text>
</comment>
<accession>A0AA39UM88</accession>
<dbReference type="EMBL" id="JAUEPU010000022">
    <property type="protein sequence ID" value="KAK0493933.1"/>
    <property type="molecule type" value="Genomic_DNA"/>
</dbReference>
<evidence type="ECO:0000313" key="1">
    <source>
        <dbReference type="EMBL" id="KAK0493933.1"/>
    </source>
</evidence>
<dbReference type="AlphaFoldDB" id="A0AA39UM88"/>
<feature type="non-terminal residue" evidence="1">
    <location>
        <position position="1"/>
    </location>
</feature>
<sequence>YGFSGGVWHNLDDELWFSRDRSLQRTLYIQTLGANGRPLGRTLACYMMITLCSNGSPINRCVQVVTRGEAVQPWGGIF</sequence>
<evidence type="ECO:0000313" key="2">
    <source>
        <dbReference type="Proteomes" id="UP001175228"/>
    </source>
</evidence>
<organism evidence="1 2">
    <name type="scientific">Armillaria luteobubalina</name>
    <dbReference type="NCBI Taxonomy" id="153913"/>
    <lineage>
        <taxon>Eukaryota</taxon>
        <taxon>Fungi</taxon>
        <taxon>Dikarya</taxon>
        <taxon>Basidiomycota</taxon>
        <taxon>Agaricomycotina</taxon>
        <taxon>Agaricomycetes</taxon>
        <taxon>Agaricomycetidae</taxon>
        <taxon>Agaricales</taxon>
        <taxon>Marasmiineae</taxon>
        <taxon>Physalacriaceae</taxon>
        <taxon>Armillaria</taxon>
    </lineage>
</organism>
<keyword evidence="2" id="KW-1185">Reference proteome</keyword>
<protein>
    <submittedName>
        <fullName evidence="1">Uncharacterized protein</fullName>
    </submittedName>
</protein>
<name>A0AA39UM88_9AGAR</name>
<dbReference type="Proteomes" id="UP001175228">
    <property type="component" value="Unassembled WGS sequence"/>
</dbReference>